<comment type="caution">
    <text evidence="2">The sequence shown here is derived from an EMBL/GenBank/DDBJ whole genome shotgun (WGS) entry which is preliminary data.</text>
</comment>
<protein>
    <submittedName>
        <fullName evidence="2">Jg21405 protein</fullName>
    </submittedName>
</protein>
<name>A0A8S4QW94_9NEOP</name>
<keyword evidence="3" id="KW-1185">Reference proteome</keyword>
<dbReference type="EMBL" id="CAKXAJ010019684">
    <property type="protein sequence ID" value="CAH2218474.1"/>
    <property type="molecule type" value="Genomic_DNA"/>
</dbReference>
<sequence length="130" mass="13742">MIIISAFTAVEDFTRNPGHGFHAIPHGTGSPTELSHPTTTEVGGAHPRDVDAPDGKYPSGGQRRRGAIAVAVPAARLPQGVPLPAARARPPPRAGRVRAADVAYVLHPAHPLQERPLVRGAREPVSARRQ</sequence>
<reference evidence="2" key="1">
    <citation type="submission" date="2022-03" db="EMBL/GenBank/DDBJ databases">
        <authorList>
            <person name="Lindestad O."/>
        </authorList>
    </citation>
    <scope>NUCLEOTIDE SEQUENCE</scope>
</reference>
<dbReference type="Proteomes" id="UP000838756">
    <property type="component" value="Unassembled WGS sequence"/>
</dbReference>
<evidence type="ECO:0000256" key="1">
    <source>
        <dbReference type="SAM" id="MobiDB-lite"/>
    </source>
</evidence>
<evidence type="ECO:0000313" key="3">
    <source>
        <dbReference type="Proteomes" id="UP000838756"/>
    </source>
</evidence>
<accession>A0A8S4QW94</accession>
<proteinExistence type="predicted"/>
<feature type="region of interest" description="Disordered" evidence="1">
    <location>
        <begin position="23"/>
        <end position="64"/>
    </location>
</feature>
<evidence type="ECO:0000313" key="2">
    <source>
        <dbReference type="EMBL" id="CAH2218474.1"/>
    </source>
</evidence>
<organism evidence="2 3">
    <name type="scientific">Pararge aegeria aegeria</name>
    <dbReference type="NCBI Taxonomy" id="348720"/>
    <lineage>
        <taxon>Eukaryota</taxon>
        <taxon>Metazoa</taxon>
        <taxon>Ecdysozoa</taxon>
        <taxon>Arthropoda</taxon>
        <taxon>Hexapoda</taxon>
        <taxon>Insecta</taxon>
        <taxon>Pterygota</taxon>
        <taxon>Neoptera</taxon>
        <taxon>Endopterygota</taxon>
        <taxon>Lepidoptera</taxon>
        <taxon>Glossata</taxon>
        <taxon>Ditrysia</taxon>
        <taxon>Papilionoidea</taxon>
        <taxon>Nymphalidae</taxon>
        <taxon>Satyrinae</taxon>
        <taxon>Satyrini</taxon>
        <taxon>Parargina</taxon>
        <taxon>Pararge</taxon>
    </lineage>
</organism>
<dbReference type="OrthoDB" id="7320540at2759"/>
<feature type="compositionally biased region" description="Polar residues" evidence="1">
    <location>
        <begin position="29"/>
        <end position="41"/>
    </location>
</feature>
<dbReference type="AlphaFoldDB" id="A0A8S4QW94"/>
<gene>
    <name evidence="2" type="primary">jg21405</name>
    <name evidence="2" type="ORF">PAEG_LOCUS6308</name>
</gene>